<dbReference type="InterPro" id="IPR003709">
    <property type="entry name" value="VanY-like_core_dom"/>
</dbReference>
<dbReference type="PANTHER" id="PTHR34385">
    <property type="entry name" value="D-ALANYL-D-ALANINE CARBOXYPEPTIDASE"/>
    <property type="match status" value="1"/>
</dbReference>
<evidence type="ECO:0000259" key="1">
    <source>
        <dbReference type="Pfam" id="PF02557"/>
    </source>
</evidence>
<dbReference type="Pfam" id="PF02557">
    <property type="entry name" value="VanY"/>
    <property type="match status" value="1"/>
</dbReference>
<dbReference type="PANTHER" id="PTHR34385:SF1">
    <property type="entry name" value="PEPTIDOGLYCAN L-ALANYL-D-GLUTAMATE ENDOPEPTIDASE CWLK"/>
    <property type="match status" value="1"/>
</dbReference>
<dbReference type="EMBL" id="CP013067">
    <property type="protein sequence ID" value="ALP39566.1"/>
    <property type="molecule type" value="Genomic_DNA"/>
</dbReference>
<dbReference type="KEGG" id="asr:WL1483_4373"/>
<accession>A0A0S2SCV4</accession>
<dbReference type="RefSeq" id="WP_060585329.1">
    <property type="nucleotide sequence ID" value="NZ_CP013067.1"/>
</dbReference>
<dbReference type="GO" id="GO:0006508">
    <property type="term" value="P:proteolysis"/>
    <property type="evidence" value="ECO:0007669"/>
    <property type="project" value="InterPro"/>
</dbReference>
<evidence type="ECO:0000313" key="3">
    <source>
        <dbReference type="Proteomes" id="UP000058114"/>
    </source>
</evidence>
<dbReference type="SUPFAM" id="SSF55166">
    <property type="entry name" value="Hedgehog/DD-peptidase"/>
    <property type="match status" value="1"/>
</dbReference>
<dbReference type="CDD" id="cd14847">
    <property type="entry name" value="DD-carboxypeptidase_like"/>
    <property type="match status" value="1"/>
</dbReference>
<reference evidence="2 3" key="2">
    <citation type="journal article" date="2016" name="Genome Announc.">
        <title>Complete Genome Sequence of the Highly Virulent Aeromonas schubertii Strain WL1483, Isolated from Diseased Snakehead Fish (Channa argus) in China.</title>
        <authorList>
            <person name="Liu L."/>
            <person name="Li N."/>
            <person name="Zhang D."/>
            <person name="Fu X."/>
            <person name="Shi C."/>
            <person name="Lin Q."/>
            <person name="Hao G."/>
        </authorList>
    </citation>
    <scope>NUCLEOTIDE SEQUENCE [LARGE SCALE GENOMIC DNA]</scope>
    <source>
        <strain evidence="2 3">WL1483</strain>
    </source>
</reference>
<dbReference type="InterPro" id="IPR009045">
    <property type="entry name" value="Zn_M74/Hedgehog-like"/>
</dbReference>
<keyword evidence="2" id="KW-0378">Hydrolase</keyword>
<proteinExistence type="predicted"/>
<sequence>MTPEQLIGIDDQHLILLGSGPHRLAPETAHAFSAMQQAACAQGHNLQPASSWRSFERQLLIWNGKWRGERPLLGAEGEQLDVTTLSYEQKLEAILRWSALPGISRHHWGTDLDIYDPDRLPEGTGLQLEAWEYEAGGWFAELSLWLQAHMEEFGFFLPYRGTRGRVAYEPWHLSHAPLARGLQIDRHVLAKRLAMSDIEGKALILDRLDEIIERHCAISGEEER</sequence>
<dbReference type="PATRIC" id="fig|652.5.peg.1641"/>
<dbReference type="AlphaFoldDB" id="A0A0S2SCV4"/>
<name>A0A0S2SCV4_9GAMM</name>
<keyword evidence="2" id="KW-0121">Carboxypeptidase</keyword>
<protein>
    <submittedName>
        <fullName evidence="2">D-alanyl-D-alanine carboxypeptidase</fullName>
    </submittedName>
</protein>
<evidence type="ECO:0000313" key="2">
    <source>
        <dbReference type="EMBL" id="ALP39566.1"/>
    </source>
</evidence>
<reference evidence="3" key="1">
    <citation type="submission" date="2015-10" db="EMBL/GenBank/DDBJ databases">
        <title>Complete Genome Sequence of Aeromonas schubertii strain WL1483.</title>
        <authorList>
            <person name="Liu L."/>
        </authorList>
    </citation>
    <scope>NUCLEOTIDE SEQUENCE [LARGE SCALE GENOMIC DNA]</scope>
    <source>
        <strain evidence="3">WL1483</strain>
    </source>
</reference>
<dbReference type="InterPro" id="IPR052179">
    <property type="entry name" value="DD-CPase-like"/>
</dbReference>
<organism evidence="2 3">
    <name type="scientific">Aeromonas schubertii</name>
    <dbReference type="NCBI Taxonomy" id="652"/>
    <lineage>
        <taxon>Bacteria</taxon>
        <taxon>Pseudomonadati</taxon>
        <taxon>Pseudomonadota</taxon>
        <taxon>Gammaproteobacteria</taxon>
        <taxon>Aeromonadales</taxon>
        <taxon>Aeromonadaceae</taxon>
        <taxon>Aeromonas</taxon>
    </lineage>
</organism>
<dbReference type="Gene3D" id="3.30.1380.10">
    <property type="match status" value="1"/>
</dbReference>
<keyword evidence="2" id="KW-0645">Protease</keyword>
<gene>
    <name evidence="2" type="ORF">WL1483_4373</name>
</gene>
<feature type="domain" description="D-alanyl-D-alanine carboxypeptidase-like core" evidence="1">
    <location>
        <begin position="22"/>
        <end position="177"/>
    </location>
</feature>
<dbReference type="GO" id="GO:0004180">
    <property type="term" value="F:carboxypeptidase activity"/>
    <property type="evidence" value="ECO:0007669"/>
    <property type="project" value="UniProtKB-KW"/>
</dbReference>
<dbReference type="Proteomes" id="UP000058114">
    <property type="component" value="Chromosome"/>
</dbReference>